<dbReference type="Gene3D" id="3.55.50.10">
    <property type="entry name" value="Baseplate protein-like domains"/>
    <property type="match status" value="1"/>
</dbReference>
<dbReference type="Gene3D" id="2.40.50.230">
    <property type="entry name" value="Gp5 N-terminal domain"/>
    <property type="match status" value="1"/>
</dbReference>
<proteinExistence type="predicted"/>
<dbReference type="EMBL" id="BLBC01000033">
    <property type="protein sequence ID" value="GET47153.1"/>
    <property type="molecule type" value="Genomic_DNA"/>
</dbReference>
<dbReference type="InterPro" id="IPR037026">
    <property type="entry name" value="Vgr_OB-fold_dom_sf"/>
</dbReference>
<comment type="caution">
    <text evidence="2">The sequence shown here is derived from an EMBL/GenBank/DDBJ whole genome shotgun (WGS) entry which is preliminary data.</text>
</comment>
<evidence type="ECO:0000313" key="3">
    <source>
        <dbReference type="Proteomes" id="UP000398217"/>
    </source>
</evidence>
<evidence type="ECO:0000313" key="2">
    <source>
        <dbReference type="EMBL" id="GET47153.1"/>
    </source>
</evidence>
<sequence length="629" mass="70533">MESTSNTFSTFLSDLKDVKTSVYLQGSPIVFNTLILRQELNSCHSFEFTQDFLGKEDLISRVPPQSLTNYVGERIHILFEHASNRYEFVGFITEVVSNVWETARDKPNVNSLCYKGKGAVCLLDGAASMHSFTDSTLLDIVENLTNDYSQHFATHCVPKFEGILPFAMQYKESVFGFLNRLSSIYNELFFYDGKTLVFGEPPSGNQQKLTFDEDIISFRTSTQTVAHRFSHYDYFAEQDTYLLSQEATIPKRQNTIFTPLLERHKGLYSDNSMHISPAATSTSGELDSVLQGHCVGTLGRMHIIEGKTKTSRVKIGGLIRVHFSEHYNLGREIGVYRVIFLEHQVARDGGYVNHFMAVPEGLEFCLFTPQTVAYPEVARVVDNDDPDGRGRVRVQFYWQEQKGLKTNWLRVQSIDGGLLSDSSCNRGVVFIPELGDQVMVSFEQGDPHRPYVSGSMFHGKNASGVSNNVRSITTKSGSTITFDDTKDAEKITIKDRDGSVITFDTEQKSLLVQSVETMEFSAKNIKLNAEENVEITTQKDVFINSKSKTVLNSESDMELLSKTSVRLQSEEEMTLKSNDTLRVEAQNKATLRADTTIVEGKTQAEFNGAQTKVTGKSLAEITANIVKIN</sequence>
<dbReference type="Pfam" id="PF04717">
    <property type="entry name" value="Phage_base_V"/>
    <property type="match status" value="1"/>
</dbReference>
<dbReference type="SUPFAM" id="SSF69349">
    <property type="entry name" value="Phage fibre proteins"/>
    <property type="match status" value="1"/>
</dbReference>
<dbReference type="InterPro" id="IPR006531">
    <property type="entry name" value="Gp5/Vgr_OB"/>
</dbReference>
<reference evidence="3" key="1">
    <citation type="journal article" date="2020" name="Int. J. Syst. Evol. Microbiol.">
        <title>Capnocytophaga felis sp. nov. isolated from the feline oral cavity.</title>
        <authorList>
            <person name="Suzuki M."/>
            <person name="Umeda K."/>
            <person name="Kimura M."/>
            <person name="Imaoka K."/>
            <person name="Morikawa S."/>
            <person name="Maeda K."/>
        </authorList>
    </citation>
    <scope>NUCLEOTIDE SEQUENCE [LARGE SCALE GENOMIC DNA]</scope>
    <source>
        <strain evidence="3">KC07070</strain>
    </source>
</reference>
<evidence type="ECO:0000259" key="1">
    <source>
        <dbReference type="Pfam" id="PF04717"/>
    </source>
</evidence>
<name>A0A5M4BC61_9FLAO</name>
<dbReference type="SUPFAM" id="SSF69255">
    <property type="entry name" value="gp5 N-terminal domain-like"/>
    <property type="match status" value="1"/>
</dbReference>
<dbReference type="RefSeq" id="WP_155285762.1">
    <property type="nucleotide sequence ID" value="NZ_BLBC01000033.1"/>
</dbReference>
<gene>
    <name evidence="2" type="ORF">RCZ01_24550</name>
</gene>
<accession>A0A5M4BC61</accession>
<dbReference type="SUPFAM" id="SSF69279">
    <property type="entry name" value="Phage tail proteins"/>
    <property type="match status" value="1"/>
</dbReference>
<dbReference type="AlphaFoldDB" id="A0A5M4BC61"/>
<feature type="domain" description="Gp5/Type VI secretion system Vgr protein OB-fold" evidence="1">
    <location>
        <begin position="378"/>
        <end position="457"/>
    </location>
</feature>
<organism evidence="2 3">
    <name type="scientific">Capnocytophaga felis</name>
    <dbReference type="NCBI Taxonomy" id="2267611"/>
    <lineage>
        <taxon>Bacteria</taxon>
        <taxon>Pseudomonadati</taxon>
        <taxon>Bacteroidota</taxon>
        <taxon>Flavobacteriia</taxon>
        <taxon>Flavobacteriales</taxon>
        <taxon>Flavobacteriaceae</taxon>
        <taxon>Capnocytophaga</taxon>
    </lineage>
</organism>
<keyword evidence="3" id="KW-1185">Reference proteome</keyword>
<dbReference type="Proteomes" id="UP000398217">
    <property type="component" value="Unassembled WGS sequence"/>
</dbReference>
<protein>
    <recommendedName>
        <fullName evidence="1">Gp5/Type VI secretion system Vgr protein OB-fold domain-containing protein</fullName>
    </recommendedName>
</protein>
<dbReference type="OrthoDB" id="727155at2"/>